<evidence type="ECO:0000256" key="3">
    <source>
        <dbReference type="ARBA" id="ARBA00022840"/>
    </source>
</evidence>
<dbReference type="PROSITE" id="PS00211">
    <property type="entry name" value="ABC_TRANSPORTER_1"/>
    <property type="match status" value="1"/>
</dbReference>
<dbReference type="AlphaFoldDB" id="Q0A9Q9"/>
<dbReference type="Pfam" id="PF00005">
    <property type="entry name" value="ABC_tran"/>
    <property type="match status" value="1"/>
</dbReference>
<dbReference type="Proteomes" id="UP000001962">
    <property type="component" value="Chromosome"/>
</dbReference>
<evidence type="ECO:0000259" key="4">
    <source>
        <dbReference type="PROSITE" id="PS50893"/>
    </source>
</evidence>
<dbReference type="InterPro" id="IPR017871">
    <property type="entry name" value="ABC_transporter-like_CS"/>
</dbReference>
<evidence type="ECO:0000256" key="1">
    <source>
        <dbReference type="ARBA" id="ARBA00022448"/>
    </source>
</evidence>
<reference evidence="6" key="1">
    <citation type="submission" date="2006-08" db="EMBL/GenBank/DDBJ databases">
        <title>Complete sequence of Alkalilimnicola ehrilichei MLHE-1.</title>
        <authorList>
            <person name="Copeland A."/>
            <person name="Lucas S."/>
            <person name="Lapidus A."/>
            <person name="Barry K."/>
            <person name="Detter J.C."/>
            <person name="Glavina del Rio T."/>
            <person name="Hammon N."/>
            <person name="Israni S."/>
            <person name="Dalin E."/>
            <person name="Tice H."/>
            <person name="Pitluck S."/>
            <person name="Sims D."/>
            <person name="Brettin T."/>
            <person name="Bruce D."/>
            <person name="Han C."/>
            <person name="Tapia R."/>
            <person name="Gilna P."/>
            <person name="Schmutz J."/>
            <person name="Larimer F."/>
            <person name="Land M."/>
            <person name="Hauser L."/>
            <person name="Kyrpides N."/>
            <person name="Mikhailova N."/>
            <person name="Oremland R.S."/>
            <person name="Hoeft S.E."/>
            <person name="Switzer-Blum J."/>
            <person name="Kulp T."/>
            <person name="King G."/>
            <person name="Tabita R."/>
            <person name="Witte B."/>
            <person name="Santini J.M."/>
            <person name="Basu P."/>
            <person name="Hollibaugh J.T."/>
            <person name="Xie G."/>
            <person name="Stolz J.F."/>
            <person name="Richardson P."/>
        </authorList>
    </citation>
    <scope>NUCLEOTIDE SEQUENCE [LARGE SCALE GENOMIC DNA]</scope>
    <source>
        <strain evidence="6">ATCC BAA-1101 / DSM 17681 / MLHE-1</strain>
    </source>
</reference>
<keyword evidence="3" id="KW-0067">ATP-binding</keyword>
<sequence length="308" mass="33488">MSKVVSLESVDKHFGSVHAVTGLTLGLEAGEVLGLMGHNGAGKSTTMKLILGLLTPTAGSVEVFGKSPSQKEAADLRGRIGYLPENVSFYEQLTGREVLRYFADLKKVARSLVGTLLERVGLAHAADRKVRTYSKGMRQRLGLAQALLGDPQLLLMDEPTVGLDPIATRDFYDMMDDLRGKGVSIILCSHVLPGIERHIDRAAIMGQGKLLAQGTLDELRRLAGLPQTIKVFTRTPDRILAHAEGTGLEGRRVNGQAVEIVTHDGQKVDVLRHLLASEGVDDMEWQPASLEHLYVHFDKQMEGSGAPR</sequence>
<dbReference type="PANTHER" id="PTHR42939:SF1">
    <property type="entry name" value="ABC TRANSPORTER ATP-BINDING PROTEIN ALBC-RELATED"/>
    <property type="match status" value="1"/>
</dbReference>
<name>Q0A9Q9_ALKEH</name>
<dbReference type="InterPro" id="IPR003439">
    <property type="entry name" value="ABC_transporter-like_ATP-bd"/>
</dbReference>
<dbReference type="HOGENOM" id="CLU_000604_1_2_6"/>
<dbReference type="InterPro" id="IPR027417">
    <property type="entry name" value="P-loop_NTPase"/>
</dbReference>
<gene>
    <name evidence="5" type="ordered locus">Mlg_1076</name>
</gene>
<dbReference type="Gene3D" id="3.40.50.300">
    <property type="entry name" value="P-loop containing nucleotide triphosphate hydrolases"/>
    <property type="match status" value="1"/>
</dbReference>
<dbReference type="InterPro" id="IPR003593">
    <property type="entry name" value="AAA+_ATPase"/>
</dbReference>
<evidence type="ECO:0000313" key="5">
    <source>
        <dbReference type="EMBL" id="ABI56428.1"/>
    </source>
</evidence>
<proteinExistence type="predicted"/>
<dbReference type="PROSITE" id="PS50893">
    <property type="entry name" value="ABC_TRANSPORTER_2"/>
    <property type="match status" value="1"/>
</dbReference>
<protein>
    <submittedName>
        <fullName evidence="5">ABC transporter related protein</fullName>
    </submittedName>
</protein>
<dbReference type="GO" id="GO:0016887">
    <property type="term" value="F:ATP hydrolysis activity"/>
    <property type="evidence" value="ECO:0007669"/>
    <property type="project" value="InterPro"/>
</dbReference>
<keyword evidence="1" id="KW-0813">Transport</keyword>
<dbReference type="OrthoDB" id="9781337at2"/>
<dbReference type="SUPFAM" id="SSF52540">
    <property type="entry name" value="P-loop containing nucleoside triphosphate hydrolases"/>
    <property type="match status" value="1"/>
</dbReference>
<dbReference type="InterPro" id="IPR051782">
    <property type="entry name" value="ABC_Transporter_VariousFunc"/>
</dbReference>
<evidence type="ECO:0000313" key="6">
    <source>
        <dbReference type="Proteomes" id="UP000001962"/>
    </source>
</evidence>
<dbReference type="eggNOG" id="COG1131">
    <property type="taxonomic scope" value="Bacteria"/>
</dbReference>
<dbReference type="EMBL" id="CP000453">
    <property type="protein sequence ID" value="ABI56428.1"/>
    <property type="molecule type" value="Genomic_DNA"/>
</dbReference>
<dbReference type="SMART" id="SM00382">
    <property type="entry name" value="AAA"/>
    <property type="match status" value="1"/>
</dbReference>
<dbReference type="GO" id="GO:0005524">
    <property type="term" value="F:ATP binding"/>
    <property type="evidence" value="ECO:0007669"/>
    <property type="project" value="UniProtKB-KW"/>
</dbReference>
<feature type="domain" description="ABC transporter" evidence="4">
    <location>
        <begin position="5"/>
        <end position="232"/>
    </location>
</feature>
<keyword evidence="6" id="KW-1185">Reference proteome</keyword>
<keyword evidence="2" id="KW-0547">Nucleotide-binding</keyword>
<dbReference type="PANTHER" id="PTHR42939">
    <property type="entry name" value="ABC TRANSPORTER ATP-BINDING PROTEIN ALBC-RELATED"/>
    <property type="match status" value="1"/>
</dbReference>
<accession>Q0A9Q9</accession>
<evidence type="ECO:0000256" key="2">
    <source>
        <dbReference type="ARBA" id="ARBA00022741"/>
    </source>
</evidence>
<dbReference type="CDD" id="cd03230">
    <property type="entry name" value="ABC_DR_subfamily_A"/>
    <property type="match status" value="1"/>
</dbReference>
<dbReference type="RefSeq" id="WP_011628823.1">
    <property type="nucleotide sequence ID" value="NC_008340.1"/>
</dbReference>
<dbReference type="KEGG" id="aeh:Mlg_1076"/>
<organism evidence="5 6">
    <name type="scientific">Alkalilimnicola ehrlichii (strain ATCC BAA-1101 / DSM 17681 / MLHE-1)</name>
    <dbReference type="NCBI Taxonomy" id="187272"/>
    <lineage>
        <taxon>Bacteria</taxon>
        <taxon>Pseudomonadati</taxon>
        <taxon>Pseudomonadota</taxon>
        <taxon>Gammaproteobacteria</taxon>
        <taxon>Chromatiales</taxon>
        <taxon>Ectothiorhodospiraceae</taxon>
        <taxon>Alkalilimnicola</taxon>
    </lineage>
</organism>